<dbReference type="NCBIfam" id="TIGR01494">
    <property type="entry name" value="ATPase_P-type"/>
    <property type="match status" value="3"/>
</dbReference>
<proteinExistence type="predicted"/>
<dbReference type="NCBIfam" id="TIGR01517">
    <property type="entry name" value="ATPase-IIB_Ca"/>
    <property type="match status" value="1"/>
</dbReference>
<feature type="domain" description="Cation-transporting P-type ATPase N-terminal" evidence="16">
    <location>
        <begin position="5"/>
        <end position="75"/>
    </location>
</feature>
<dbReference type="InterPro" id="IPR006408">
    <property type="entry name" value="P-type_ATPase_IIB"/>
</dbReference>
<evidence type="ECO:0000256" key="11">
    <source>
        <dbReference type="ARBA" id="ARBA00022967"/>
    </source>
</evidence>
<keyword evidence="7" id="KW-0547">Nucleotide-binding</keyword>
<evidence type="ECO:0000256" key="6">
    <source>
        <dbReference type="ARBA" id="ARBA00022723"/>
    </source>
</evidence>
<reference evidence="17" key="1">
    <citation type="submission" date="2021-03" db="EMBL/GenBank/DDBJ databases">
        <title>Comparative Genomics and Metabolomics in the genus Turicibacter.</title>
        <authorList>
            <person name="Maki J."/>
            <person name="Looft T."/>
        </authorList>
    </citation>
    <scope>NUCLEOTIDE SEQUENCE</scope>
    <source>
        <strain evidence="17">ISU324</strain>
    </source>
</reference>
<keyword evidence="3" id="KW-0813">Transport</keyword>
<dbReference type="PANTHER" id="PTHR24093:SF369">
    <property type="entry name" value="CALCIUM-TRANSPORTING ATPASE"/>
    <property type="match status" value="1"/>
</dbReference>
<evidence type="ECO:0000256" key="10">
    <source>
        <dbReference type="ARBA" id="ARBA00022842"/>
    </source>
</evidence>
<evidence type="ECO:0000313" key="17">
    <source>
        <dbReference type="EMBL" id="UUF09703.1"/>
    </source>
</evidence>
<dbReference type="SFLD" id="SFLDG00002">
    <property type="entry name" value="C1.7:_P-type_atpase_like"/>
    <property type="match status" value="1"/>
</dbReference>
<dbReference type="InterPro" id="IPR018303">
    <property type="entry name" value="ATPase_P-typ_P_site"/>
</dbReference>
<feature type="transmembrane region" description="Helical" evidence="15">
    <location>
        <begin position="829"/>
        <end position="849"/>
    </location>
</feature>
<comment type="subcellular location">
    <subcellularLocation>
        <location evidence="1">Endomembrane system</location>
        <topology evidence="1">Multi-pass membrane protein</topology>
    </subcellularLocation>
</comment>
<keyword evidence="4" id="KW-0109">Calcium transport</keyword>
<dbReference type="SUPFAM" id="SSF81665">
    <property type="entry name" value="Calcium ATPase, transmembrane domain M"/>
    <property type="match status" value="1"/>
</dbReference>
<dbReference type="InterPro" id="IPR004014">
    <property type="entry name" value="ATPase_P-typ_cation-transptr_N"/>
</dbReference>
<dbReference type="Gene3D" id="2.70.150.10">
    <property type="entry name" value="Calcium-transporting ATPase, cytoplasmic transduction domain A"/>
    <property type="match status" value="1"/>
</dbReference>
<accession>A0A9Q9FFP0</accession>
<dbReference type="PRINTS" id="PR00119">
    <property type="entry name" value="CATATPASE"/>
</dbReference>
<dbReference type="EMBL" id="CP071250">
    <property type="protein sequence ID" value="UUF09703.1"/>
    <property type="molecule type" value="Genomic_DNA"/>
</dbReference>
<dbReference type="SUPFAM" id="SSF81653">
    <property type="entry name" value="Calcium ATPase, transduction domain A"/>
    <property type="match status" value="1"/>
</dbReference>
<evidence type="ECO:0000256" key="9">
    <source>
        <dbReference type="ARBA" id="ARBA00022840"/>
    </source>
</evidence>
<dbReference type="Pfam" id="PF08282">
    <property type="entry name" value="Hydrolase_3"/>
    <property type="match status" value="1"/>
</dbReference>
<dbReference type="Proteomes" id="UP001058072">
    <property type="component" value="Chromosome"/>
</dbReference>
<dbReference type="InterPro" id="IPR036412">
    <property type="entry name" value="HAD-like_sf"/>
</dbReference>
<organism evidence="17 18">
    <name type="scientific">Turicibacter bilis</name>
    <dbReference type="NCBI Taxonomy" id="2735723"/>
    <lineage>
        <taxon>Bacteria</taxon>
        <taxon>Bacillati</taxon>
        <taxon>Bacillota</taxon>
        <taxon>Erysipelotrichia</taxon>
        <taxon>Erysipelotrichales</taxon>
        <taxon>Turicibacteraceae</taxon>
        <taxon>Turicibacter</taxon>
    </lineage>
</organism>
<keyword evidence="13" id="KW-0406">Ion transport</keyword>
<keyword evidence="9" id="KW-0067">ATP-binding</keyword>
<name>A0A9Q9FFP0_9FIRM</name>
<dbReference type="PANTHER" id="PTHR24093">
    <property type="entry name" value="CATION TRANSPORTING ATPASE"/>
    <property type="match status" value="1"/>
</dbReference>
<dbReference type="InterPro" id="IPR008250">
    <property type="entry name" value="ATPase_P-typ_transduc_dom_A_sf"/>
</dbReference>
<dbReference type="SMART" id="SM00831">
    <property type="entry name" value="Cation_ATPase_N"/>
    <property type="match status" value="1"/>
</dbReference>
<evidence type="ECO:0000256" key="4">
    <source>
        <dbReference type="ARBA" id="ARBA00022568"/>
    </source>
</evidence>
<dbReference type="Gene3D" id="3.40.1110.10">
    <property type="entry name" value="Calcium-transporting ATPase, cytoplasmic domain N"/>
    <property type="match status" value="1"/>
</dbReference>
<feature type="transmembrane region" description="Helical" evidence="15">
    <location>
        <begin position="283"/>
        <end position="307"/>
    </location>
</feature>
<gene>
    <name evidence="17" type="ORF">J0J70_08085</name>
</gene>
<evidence type="ECO:0000256" key="15">
    <source>
        <dbReference type="SAM" id="Phobius"/>
    </source>
</evidence>
<sequence length="905" mass="100142">MKRLANEAESANIVVTNLKTGLKQQEVESLRTQYGANEFTKPKERGLLFELLDVFKEPLMVILFIASGMSFLVGEYQDGIGICMAVLLGIIIGRVTEGRSKKAAESLAKMTDDVLVKVLRDGRKQMVHKTEIVPNDLVYLETGDMVPADGVILEATELKLREDMLTGEADQVTKEKEHIVYGGTLVGNGYGLMQVTKIGDATEMGVIAKDLNQEEQMTPLQLKLGKLGQRISSISSAVAAMLFIYMIIQIFKGSQIQLKFSSWDAFVHSLHDVNMVFPSIKTAFVVCVGLIVAAVPEGLPTMVNITLAMTMAKMAKINVLIRKKEACETIGSVSVICSDKTGTLTENKMKVGKVFVDGHETLFKEVNEHPILVENCLVNSSADVEFNGTHQNYIGNPTEGAIISMINNPSYQQVRESAQIVYQIPFTSSNKYMLTVTKRPTGYLILSKGAPEVILKQCKNEIVDGKVRPLTKVREQAILDKMKELQSNAMRIIAFAYQETTKKEDFMDKNHWSAQFTFHGFVGINDPLREGVKESIECARQARIETKILTGDNIHTAIAIGNELGILTPDKRAVEASYIDGLTDTELRKEIKNIAIVARSMPNTKMRIVAALQKNGEVVAVTGDGINDAPALTKADVGIAMGIAGTEVSRNAADIILTDDSFNTIVEAIKWGRGIYNNFQRYLQFTLTVNVIAFLLTIITQLMDKPLPFTTIHLLWVNIIMDGPPALALGMEPVRQTVMRRKPTSKNANIINRFMIHTIVINSLFMIIVLLGQLQFNFLGADLNHVTSGASEGQTVIFSLFVSLVLFNALNCREFGLVSIFMNFFKNKIALLILALTFGIQVIVTQVAGDFFHTVPLSGVMWLKIIGVGSTVVLFNEVFKWILRLINQSRKRARRAKKHDVVVSN</sequence>
<evidence type="ECO:0000256" key="14">
    <source>
        <dbReference type="ARBA" id="ARBA00023136"/>
    </source>
</evidence>
<dbReference type="SFLD" id="SFLDS00003">
    <property type="entry name" value="Haloacid_Dehalogenase"/>
    <property type="match status" value="1"/>
</dbReference>
<keyword evidence="11" id="KW-1278">Translocase</keyword>
<dbReference type="InterPro" id="IPR044492">
    <property type="entry name" value="P_typ_ATPase_HD_dom"/>
</dbReference>
<keyword evidence="10" id="KW-0460">Magnesium</keyword>
<protein>
    <recommendedName>
        <fullName evidence="2">P-type Ca(2+) transporter</fullName>
        <ecNumber evidence="2">7.2.2.10</ecNumber>
    </recommendedName>
</protein>
<dbReference type="EC" id="7.2.2.10" evidence="2"/>
<keyword evidence="12 15" id="KW-1133">Transmembrane helix</keyword>
<dbReference type="FunFam" id="3.40.50.1000:FF:000001">
    <property type="entry name" value="Phospholipid-transporting ATPase IC"/>
    <property type="match status" value="1"/>
</dbReference>
<feature type="transmembrane region" description="Helical" evidence="15">
    <location>
        <begin position="796"/>
        <end position="817"/>
    </location>
</feature>
<dbReference type="InterPro" id="IPR023299">
    <property type="entry name" value="ATPase_P-typ_cyto_dom_N"/>
</dbReference>
<dbReference type="GO" id="GO:0005886">
    <property type="term" value="C:plasma membrane"/>
    <property type="evidence" value="ECO:0007669"/>
    <property type="project" value="TreeGrafter"/>
</dbReference>
<dbReference type="GO" id="GO:0005524">
    <property type="term" value="F:ATP binding"/>
    <property type="evidence" value="ECO:0007669"/>
    <property type="project" value="UniProtKB-KW"/>
</dbReference>
<feature type="transmembrane region" description="Helical" evidence="15">
    <location>
        <begin position="682"/>
        <end position="703"/>
    </location>
</feature>
<evidence type="ECO:0000256" key="8">
    <source>
        <dbReference type="ARBA" id="ARBA00022837"/>
    </source>
</evidence>
<dbReference type="InterPro" id="IPR023214">
    <property type="entry name" value="HAD_sf"/>
</dbReference>
<dbReference type="Pfam" id="PF00122">
    <property type="entry name" value="E1-E2_ATPase"/>
    <property type="match status" value="1"/>
</dbReference>
<dbReference type="InterPro" id="IPR059000">
    <property type="entry name" value="ATPase_P-type_domA"/>
</dbReference>
<dbReference type="PROSITE" id="PS00154">
    <property type="entry name" value="ATPASE_E1_E2"/>
    <property type="match status" value="1"/>
</dbReference>
<dbReference type="SUPFAM" id="SSF81660">
    <property type="entry name" value="Metal cation-transporting ATPase, ATP-binding domain N"/>
    <property type="match status" value="1"/>
</dbReference>
<dbReference type="Gene3D" id="3.40.50.1000">
    <property type="entry name" value="HAD superfamily/HAD-like"/>
    <property type="match status" value="1"/>
</dbReference>
<dbReference type="Pfam" id="PF00689">
    <property type="entry name" value="Cation_ATPase_C"/>
    <property type="match status" value="1"/>
</dbReference>
<evidence type="ECO:0000256" key="1">
    <source>
        <dbReference type="ARBA" id="ARBA00004127"/>
    </source>
</evidence>
<dbReference type="GO" id="GO:0046872">
    <property type="term" value="F:metal ion binding"/>
    <property type="evidence" value="ECO:0007669"/>
    <property type="project" value="UniProtKB-KW"/>
</dbReference>
<feature type="transmembrane region" description="Helical" evidence="15">
    <location>
        <begin position="715"/>
        <end position="734"/>
    </location>
</feature>
<keyword evidence="14 15" id="KW-0472">Membrane</keyword>
<evidence type="ECO:0000259" key="16">
    <source>
        <dbReference type="SMART" id="SM00831"/>
    </source>
</evidence>
<dbReference type="InterPro" id="IPR001757">
    <property type="entry name" value="P_typ_ATPase"/>
</dbReference>
<dbReference type="PRINTS" id="PR00120">
    <property type="entry name" value="HATPASE"/>
</dbReference>
<feature type="transmembrane region" description="Helical" evidence="15">
    <location>
        <begin position="754"/>
        <end position="776"/>
    </location>
</feature>
<dbReference type="SUPFAM" id="SSF56784">
    <property type="entry name" value="HAD-like"/>
    <property type="match status" value="1"/>
</dbReference>
<evidence type="ECO:0000256" key="12">
    <source>
        <dbReference type="ARBA" id="ARBA00022989"/>
    </source>
</evidence>
<evidence type="ECO:0000313" key="18">
    <source>
        <dbReference type="Proteomes" id="UP001058072"/>
    </source>
</evidence>
<feature type="transmembrane region" description="Helical" evidence="15">
    <location>
        <begin position="231"/>
        <end position="251"/>
    </location>
</feature>
<dbReference type="Gene3D" id="1.20.1110.10">
    <property type="entry name" value="Calcium-transporting ATPase, transmembrane domain"/>
    <property type="match status" value="1"/>
</dbReference>
<dbReference type="GO" id="GO:0012505">
    <property type="term" value="C:endomembrane system"/>
    <property type="evidence" value="ECO:0007669"/>
    <property type="project" value="UniProtKB-SubCell"/>
</dbReference>
<dbReference type="Pfam" id="PF13246">
    <property type="entry name" value="Cation_ATPase"/>
    <property type="match status" value="1"/>
</dbReference>
<dbReference type="InterPro" id="IPR006068">
    <property type="entry name" value="ATPase_P-typ_cation-transptr_C"/>
</dbReference>
<evidence type="ECO:0000256" key="5">
    <source>
        <dbReference type="ARBA" id="ARBA00022692"/>
    </source>
</evidence>
<evidence type="ECO:0000256" key="7">
    <source>
        <dbReference type="ARBA" id="ARBA00022741"/>
    </source>
</evidence>
<dbReference type="SFLD" id="SFLDF00027">
    <property type="entry name" value="p-type_atpase"/>
    <property type="match status" value="1"/>
</dbReference>
<dbReference type="GO" id="GO:0005388">
    <property type="term" value="F:P-type calcium transporter activity"/>
    <property type="evidence" value="ECO:0007669"/>
    <property type="project" value="UniProtKB-EC"/>
</dbReference>
<dbReference type="InterPro" id="IPR023298">
    <property type="entry name" value="ATPase_P-typ_TM_dom_sf"/>
</dbReference>
<dbReference type="GO" id="GO:0016887">
    <property type="term" value="F:ATP hydrolysis activity"/>
    <property type="evidence" value="ECO:0007669"/>
    <property type="project" value="InterPro"/>
</dbReference>
<evidence type="ECO:0000256" key="13">
    <source>
        <dbReference type="ARBA" id="ARBA00023065"/>
    </source>
</evidence>
<evidence type="ECO:0000256" key="3">
    <source>
        <dbReference type="ARBA" id="ARBA00022448"/>
    </source>
</evidence>
<feature type="transmembrane region" description="Helical" evidence="15">
    <location>
        <begin position="861"/>
        <end position="883"/>
    </location>
</feature>
<dbReference type="Pfam" id="PF00690">
    <property type="entry name" value="Cation_ATPase_N"/>
    <property type="match status" value="1"/>
</dbReference>
<keyword evidence="8" id="KW-0106">Calcium</keyword>
<keyword evidence="6" id="KW-0479">Metal-binding</keyword>
<keyword evidence="5 15" id="KW-0812">Transmembrane</keyword>
<evidence type="ECO:0000256" key="2">
    <source>
        <dbReference type="ARBA" id="ARBA00012790"/>
    </source>
</evidence>
<dbReference type="AlphaFoldDB" id="A0A9Q9FFP0"/>